<keyword evidence="7 14" id="KW-0812">Transmembrane</keyword>
<comment type="subunit">
    <text evidence="13">Homodimer. Forms a complex with the accessory proteins ExbB and ExbD.</text>
</comment>
<evidence type="ECO:0000256" key="11">
    <source>
        <dbReference type="ARBA" id="ARBA00022989"/>
    </source>
</evidence>
<evidence type="ECO:0000256" key="6">
    <source>
        <dbReference type="ARBA" id="ARBA00022519"/>
    </source>
</evidence>
<gene>
    <name evidence="17" type="ORF">BTJ39_04460</name>
</gene>
<dbReference type="GO" id="GO:0030288">
    <property type="term" value="C:outer membrane-bounded periplasmic space"/>
    <property type="evidence" value="ECO:0007669"/>
    <property type="project" value="InterPro"/>
</dbReference>
<comment type="subcellular location">
    <subcellularLocation>
        <location evidence="1 14">Cell inner membrane</location>
        <topology evidence="1 14">Single-pass membrane protein</topology>
        <orientation evidence="1 14">Periplasmic side</orientation>
    </subcellularLocation>
</comment>
<comment type="function">
    <text evidence="14">Interacts with outer membrane receptor proteins that carry out high-affinity binding and energy dependent uptake into the periplasmic space of specific substrates. It could act to transduce energy from the cytoplasmic membrane to specific energy-requiring processes in the outer membrane, resulting in the release into the periplasm of ligands bound by these outer membrane proteins.</text>
</comment>
<comment type="similarity">
    <text evidence="2 14">Belongs to the TonB family.</text>
</comment>
<dbReference type="EMBL" id="MRUL01000002">
    <property type="protein sequence ID" value="OON41227.1"/>
    <property type="molecule type" value="Genomic_DNA"/>
</dbReference>
<keyword evidence="5 14" id="KW-1003">Cell membrane</keyword>
<dbReference type="InterPro" id="IPR049924">
    <property type="entry name" value="TonB_pro-rich"/>
</dbReference>
<evidence type="ECO:0000256" key="9">
    <source>
        <dbReference type="ARBA" id="ARBA00022927"/>
    </source>
</evidence>
<dbReference type="SUPFAM" id="SSF74653">
    <property type="entry name" value="TolA/TonB C-terminal domain"/>
    <property type="match status" value="1"/>
</dbReference>
<evidence type="ECO:0000256" key="3">
    <source>
        <dbReference type="ARBA" id="ARBA00022362"/>
    </source>
</evidence>
<keyword evidence="10 14" id="KW-0735">Signal-anchor</keyword>
<dbReference type="Pfam" id="PF16031">
    <property type="entry name" value="TonB_N"/>
    <property type="match status" value="1"/>
</dbReference>
<keyword evidence="12 14" id="KW-0472">Membrane</keyword>
<dbReference type="GO" id="GO:0015891">
    <property type="term" value="P:siderophore transport"/>
    <property type="evidence" value="ECO:0007669"/>
    <property type="project" value="InterPro"/>
</dbReference>
<protein>
    <recommendedName>
        <fullName evidence="3 14">Protein TonB</fullName>
    </recommendedName>
</protein>
<feature type="region of interest" description="Disordered" evidence="15">
    <location>
        <begin position="55"/>
        <end position="172"/>
    </location>
</feature>
<evidence type="ECO:0000256" key="4">
    <source>
        <dbReference type="ARBA" id="ARBA00022448"/>
    </source>
</evidence>
<dbReference type="RefSeq" id="WP_078001475.1">
    <property type="nucleotide sequence ID" value="NZ_MRUL01000002.1"/>
</dbReference>
<feature type="domain" description="TonB C-terminal" evidence="16">
    <location>
        <begin position="159"/>
        <end position="250"/>
    </location>
</feature>
<dbReference type="PRINTS" id="PR01374">
    <property type="entry name" value="TONBPROTEIN"/>
</dbReference>
<comment type="caution">
    <text evidence="17">The sequence shown here is derived from an EMBL/GenBank/DDBJ whole genome shotgun (WGS) entry which is preliminary data.</text>
</comment>
<sequence length="250" mass="27451">MTTLTSSEFPSRSPIAMLVSLLMHGAVVAAMLYASYHHVRQKPNASQPISVTMVAPEIQPQPEPAAAPPPEPEPQPEPEPPKPVPEPPKPEPVPVPKPEPKPQPKPKPKPVKKEVVKPKKTPAKPQEPRPANPFEENQNSPRPTKPSTAPKANPSPVKSVSTGPQALSTGKPMYPPRAYALRIEGSVRVAFDVNSEGRVENIRILSAKPQNMFEREVKQAMRKWRYQPGKPGQNVTMTINFRFDGGINLN</sequence>
<evidence type="ECO:0000256" key="5">
    <source>
        <dbReference type="ARBA" id="ARBA00022475"/>
    </source>
</evidence>
<evidence type="ECO:0000313" key="17">
    <source>
        <dbReference type="EMBL" id="OON41227.1"/>
    </source>
</evidence>
<dbReference type="InterPro" id="IPR051045">
    <property type="entry name" value="TonB-dependent_transducer"/>
</dbReference>
<accession>A0A1S8YR13</accession>
<dbReference type="PANTHER" id="PTHR33446:SF8">
    <property type="entry name" value="PROTEIN TONB"/>
    <property type="match status" value="1"/>
</dbReference>
<organism evidence="17 18">
    <name type="scientific">Izhakiella australiensis</name>
    <dbReference type="NCBI Taxonomy" id="1926881"/>
    <lineage>
        <taxon>Bacteria</taxon>
        <taxon>Pseudomonadati</taxon>
        <taxon>Pseudomonadota</taxon>
        <taxon>Gammaproteobacteria</taxon>
        <taxon>Enterobacterales</taxon>
        <taxon>Erwiniaceae</taxon>
        <taxon>Izhakiella</taxon>
    </lineage>
</organism>
<keyword evidence="18" id="KW-1185">Reference proteome</keyword>
<evidence type="ECO:0000256" key="12">
    <source>
        <dbReference type="ARBA" id="ARBA00023136"/>
    </source>
</evidence>
<dbReference type="PANTHER" id="PTHR33446">
    <property type="entry name" value="PROTEIN TONB-RELATED"/>
    <property type="match status" value="1"/>
</dbReference>
<evidence type="ECO:0000256" key="7">
    <source>
        <dbReference type="ARBA" id="ARBA00022692"/>
    </source>
</evidence>
<evidence type="ECO:0000256" key="13">
    <source>
        <dbReference type="ARBA" id="ARBA00025849"/>
    </source>
</evidence>
<evidence type="ECO:0000256" key="8">
    <source>
        <dbReference type="ARBA" id="ARBA00022737"/>
    </source>
</evidence>
<keyword evidence="4 14" id="KW-0813">Transport</keyword>
<dbReference type="NCBIfam" id="TIGR01352">
    <property type="entry name" value="tonB_Cterm"/>
    <property type="match status" value="1"/>
</dbReference>
<evidence type="ECO:0000256" key="15">
    <source>
        <dbReference type="SAM" id="MobiDB-lite"/>
    </source>
</evidence>
<evidence type="ECO:0000313" key="18">
    <source>
        <dbReference type="Proteomes" id="UP000190667"/>
    </source>
</evidence>
<evidence type="ECO:0000256" key="10">
    <source>
        <dbReference type="ARBA" id="ARBA00022968"/>
    </source>
</evidence>
<dbReference type="InterPro" id="IPR003538">
    <property type="entry name" value="TonB"/>
</dbReference>
<dbReference type="GO" id="GO:0055085">
    <property type="term" value="P:transmembrane transport"/>
    <property type="evidence" value="ECO:0007669"/>
    <property type="project" value="InterPro"/>
</dbReference>
<name>A0A1S8YR13_9GAMM</name>
<dbReference type="STRING" id="1926881.BTJ39_04460"/>
<dbReference type="GO" id="GO:0098797">
    <property type="term" value="C:plasma membrane protein complex"/>
    <property type="evidence" value="ECO:0007669"/>
    <property type="project" value="TreeGrafter"/>
</dbReference>
<dbReference type="PROSITE" id="PS52015">
    <property type="entry name" value="TONB_CTD"/>
    <property type="match status" value="1"/>
</dbReference>
<keyword evidence="11 14" id="KW-1133">Transmembrane helix</keyword>
<keyword evidence="8" id="KW-0677">Repeat</keyword>
<dbReference type="AlphaFoldDB" id="A0A1S8YR13"/>
<keyword evidence="9 14" id="KW-0653">Protein transport</keyword>
<dbReference type="OrthoDB" id="1628901at2"/>
<evidence type="ECO:0000256" key="2">
    <source>
        <dbReference type="ARBA" id="ARBA00006555"/>
    </source>
</evidence>
<dbReference type="InterPro" id="IPR006260">
    <property type="entry name" value="TonB/TolA_C"/>
</dbReference>
<evidence type="ECO:0000256" key="14">
    <source>
        <dbReference type="RuleBase" id="RU362123"/>
    </source>
</evidence>
<feature type="compositionally biased region" description="Polar residues" evidence="15">
    <location>
        <begin position="156"/>
        <end position="168"/>
    </location>
</feature>
<dbReference type="Proteomes" id="UP000190667">
    <property type="component" value="Unassembled WGS sequence"/>
</dbReference>
<dbReference type="InterPro" id="IPR037682">
    <property type="entry name" value="TonB_C"/>
</dbReference>
<reference evidence="17 18" key="1">
    <citation type="submission" date="2016-12" db="EMBL/GenBank/DDBJ databases">
        <title>Izhakiella australiana sp. nov. of genus Izhakiella isolated from Australian desert.</title>
        <authorList>
            <person name="Ji M."/>
        </authorList>
    </citation>
    <scope>NUCLEOTIDE SEQUENCE [LARGE SCALE GENOMIC DNA]</scope>
    <source>
        <strain evidence="17 18">D4N98</strain>
    </source>
</reference>
<dbReference type="Pfam" id="PF03544">
    <property type="entry name" value="TonB_C"/>
    <property type="match status" value="1"/>
</dbReference>
<proteinExistence type="inferred from homology"/>
<feature type="transmembrane region" description="Helical" evidence="14">
    <location>
        <begin position="15"/>
        <end position="34"/>
    </location>
</feature>
<feature type="compositionally biased region" description="Polar residues" evidence="15">
    <location>
        <begin position="135"/>
        <end position="147"/>
    </location>
</feature>
<dbReference type="GO" id="GO:0031992">
    <property type="term" value="F:energy transducer activity"/>
    <property type="evidence" value="ECO:0007669"/>
    <property type="project" value="InterPro"/>
</dbReference>
<dbReference type="Gene3D" id="3.30.2420.10">
    <property type="entry name" value="TonB"/>
    <property type="match status" value="1"/>
</dbReference>
<dbReference type="GO" id="GO:0015031">
    <property type="term" value="P:protein transport"/>
    <property type="evidence" value="ECO:0007669"/>
    <property type="project" value="UniProtKB-UniRule"/>
</dbReference>
<keyword evidence="6 14" id="KW-0997">Cell inner membrane</keyword>
<feature type="compositionally biased region" description="Pro residues" evidence="15">
    <location>
        <begin position="59"/>
        <end position="103"/>
    </location>
</feature>
<evidence type="ECO:0000256" key="1">
    <source>
        <dbReference type="ARBA" id="ARBA00004383"/>
    </source>
</evidence>
<evidence type="ECO:0000259" key="16">
    <source>
        <dbReference type="PROSITE" id="PS52015"/>
    </source>
</evidence>